<sequence>MNTSVSLTRLPVELLDQIFRSTSQSAQHSLCTVSKTFNSISTRVLYEDIVLQSSQQIVSCCRTLAAKSSMAKHVKKLTCISDRDTSPRFHAYYNLLLSALTSITELRDLALALDEPSIRQILTICTWHRLLSFRCLRYPSSSPLHSFLSRHTSTLECLCISPGPDIPDPHSYRIEPITPILMPNLRIYLGPSEFAVSLIPGSKVSNASLLFDPPSNAAHVEEVVEALTKSGSEVWNVNFARSGWNLDLLELISVRLSGVRALGVHNVVAVGVVGDSTMKYYLQALETVLPRFKDLETVFVTCNPDIYDEENMAVLDSDFETARVWGGLCPRLSRITFPSTITWCRLQPTLWFPMGDDRRIAQWAVSKVVKREYPELIGVLERGGVEGEGLLARALALADVVGGDGEGEGDEEGGDEEEEVAEGDVDVGEGVEGDGEGGENVAMDEIELEANVAENDEIGSG</sequence>
<evidence type="ECO:0000259" key="2">
    <source>
        <dbReference type="PROSITE" id="PS50181"/>
    </source>
</evidence>
<dbReference type="Pfam" id="PF00646">
    <property type="entry name" value="F-box"/>
    <property type="match status" value="1"/>
</dbReference>
<evidence type="ECO:0000313" key="4">
    <source>
        <dbReference type="Proteomes" id="UP000027265"/>
    </source>
</evidence>
<evidence type="ECO:0000313" key="3">
    <source>
        <dbReference type="EMBL" id="KDQ56191.1"/>
    </source>
</evidence>
<organism evidence="3 4">
    <name type="scientific">Jaapia argillacea MUCL 33604</name>
    <dbReference type="NCBI Taxonomy" id="933084"/>
    <lineage>
        <taxon>Eukaryota</taxon>
        <taxon>Fungi</taxon>
        <taxon>Dikarya</taxon>
        <taxon>Basidiomycota</taxon>
        <taxon>Agaricomycotina</taxon>
        <taxon>Agaricomycetes</taxon>
        <taxon>Agaricomycetidae</taxon>
        <taxon>Jaapiales</taxon>
        <taxon>Jaapiaceae</taxon>
        <taxon>Jaapia</taxon>
    </lineage>
</organism>
<dbReference type="PROSITE" id="PS50181">
    <property type="entry name" value="FBOX"/>
    <property type="match status" value="1"/>
</dbReference>
<feature type="domain" description="F-box" evidence="2">
    <location>
        <begin position="4"/>
        <end position="49"/>
    </location>
</feature>
<dbReference type="OrthoDB" id="3190489at2759"/>
<dbReference type="InParanoid" id="A0A067Q0R1"/>
<evidence type="ECO:0000256" key="1">
    <source>
        <dbReference type="SAM" id="MobiDB-lite"/>
    </source>
</evidence>
<dbReference type="AlphaFoldDB" id="A0A067Q0R1"/>
<dbReference type="HOGENOM" id="CLU_048772_0_0_1"/>
<protein>
    <recommendedName>
        <fullName evidence="2">F-box domain-containing protein</fullName>
    </recommendedName>
</protein>
<keyword evidence="4" id="KW-1185">Reference proteome</keyword>
<gene>
    <name evidence="3" type="ORF">JAAARDRAFT_59568</name>
</gene>
<proteinExistence type="predicted"/>
<dbReference type="InterPro" id="IPR001810">
    <property type="entry name" value="F-box_dom"/>
</dbReference>
<feature type="region of interest" description="Disordered" evidence="1">
    <location>
        <begin position="402"/>
        <end position="461"/>
    </location>
</feature>
<feature type="compositionally biased region" description="Acidic residues" evidence="1">
    <location>
        <begin position="405"/>
        <end position="461"/>
    </location>
</feature>
<dbReference type="EMBL" id="KL197723">
    <property type="protein sequence ID" value="KDQ56191.1"/>
    <property type="molecule type" value="Genomic_DNA"/>
</dbReference>
<name>A0A067Q0R1_9AGAM</name>
<accession>A0A067Q0R1</accession>
<reference evidence="4" key="1">
    <citation type="journal article" date="2014" name="Proc. Natl. Acad. Sci. U.S.A.">
        <title>Extensive sampling of basidiomycete genomes demonstrates inadequacy of the white-rot/brown-rot paradigm for wood decay fungi.</title>
        <authorList>
            <person name="Riley R."/>
            <person name="Salamov A.A."/>
            <person name="Brown D.W."/>
            <person name="Nagy L.G."/>
            <person name="Floudas D."/>
            <person name="Held B.W."/>
            <person name="Levasseur A."/>
            <person name="Lombard V."/>
            <person name="Morin E."/>
            <person name="Otillar R."/>
            <person name="Lindquist E.A."/>
            <person name="Sun H."/>
            <person name="LaButti K.M."/>
            <person name="Schmutz J."/>
            <person name="Jabbour D."/>
            <person name="Luo H."/>
            <person name="Baker S.E."/>
            <person name="Pisabarro A.G."/>
            <person name="Walton J.D."/>
            <person name="Blanchette R.A."/>
            <person name="Henrissat B."/>
            <person name="Martin F."/>
            <person name="Cullen D."/>
            <person name="Hibbett D.S."/>
            <person name="Grigoriev I.V."/>
        </authorList>
    </citation>
    <scope>NUCLEOTIDE SEQUENCE [LARGE SCALE GENOMIC DNA]</scope>
    <source>
        <strain evidence="4">MUCL 33604</strain>
    </source>
</reference>
<dbReference type="Proteomes" id="UP000027265">
    <property type="component" value="Unassembled WGS sequence"/>
</dbReference>